<evidence type="ECO:0000256" key="5">
    <source>
        <dbReference type="ARBA" id="ARBA00038359"/>
    </source>
</evidence>
<feature type="transmembrane region" description="Helical" evidence="7">
    <location>
        <begin position="123"/>
        <end position="152"/>
    </location>
</feature>
<evidence type="ECO:0000256" key="7">
    <source>
        <dbReference type="SAM" id="Phobius"/>
    </source>
</evidence>
<feature type="transmembrane region" description="Helical" evidence="7">
    <location>
        <begin position="172"/>
        <end position="195"/>
    </location>
</feature>
<protein>
    <recommendedName>
        <fullName evidence="8">Rhodopsin domain-containing protein</fullName>
    </recommendedName>
</protein>
<gene>
    <name evidence="9" type="ORF">APUU_11545S</name>
</gene>
<dbReference type="PANTHER" id="PTHR33048:SF113">
    <property type="entry name" value="INTEGRAL MEMBRANE PROTEIN-RELATED"/>
    <property type="match status" value="1"/>
</dbReference>
<organism evidence="9 10">
    <name type="scientific">Aspergillus puulaauensis</name>
    <dbReference type="NCBI Taxonomy" id="1220207"/>
    <lineage>
        <taxon>Eukaryota</taxon>
        <taxon>Fungi</taxon>
        <taxon>Dikarya</taxon>
        <taxon>Ascomycota</taxon>
        <taxon>Pezizomycotina</taxon>
        <taxon>Eurotiomycetes</taxon>
        <taxon>Eurotiomycetidae</taxon>
        <taxon>Eurotiales</taxon>
        <taxon>Aspergillaceae</taxon>
        <taxon>Aspergillus</taxon>
    </lineage>
</organism>
<evidence type="ECO:0000256" key="6">
    <source>
        <dbReference type="SAM" id="MobiDB-lite"/>
    </source>
</evidence>
<dbReference type="EMBL" id="AP024443">
    <property type="protein sequence ID" value="BCS18717.1"/>
    <property type="molecule type" value="Genomic_DNA"/>
</dbReference>
<dbReference type="PANTHER" id="PTHR33048">
    <property type="entry name" value="PTH11-LIKE INTEGRAL MEMBRANE PROTEIN (AFU_ORTHOLOGUE AFUA_5G11245)"/>
    <property type="match status" value="1"/>
</dbReference>
<feature type="transmembrane region" description="Helical" evidence="7">
    <location>
        <begin position="89"/>
        <end position="111"/>
    </location>
</feature>
<dbReference type="Pfam" id="PF20684">
    <property type="entry name" value="Fung_rhodopsin"/>
    <property type="match status" value="1"/>
</dbReference>
<sequence length="386" mass="43111">MPGIDDRVADIRAVFIVFIPLVCLSLTLRCYVRGWVVRAFGWDDGLMILAFAVYIAGCAFAITGTYYGFGHRTKDLTTHQAVTAQMYSFLDQVSYVVSTGVCKISVCVFLIRITVRPLHLRLLYAMLIFISIHLTAYLIVYFAICQPLVYFWTRLSPDTKGTCLGPRRFNAMTYTLAATLCLIDFALGIAIPFLIVHKLQMPKATKLSVLGLMGLGCLATVALLLRFPYMTMHVYSEPLYSTVDVIIWAYVEAGLNIFAGNLATLGPLLRVWFRVHHRDRHTMPVPGQTRLAGRPRGVRDLSFPLSTLDETVESRLRPDKLCVTVTQVRSQHRSEAHDANNSQEELTAERRSTSASNGGELGQGIYRTTEVMQTSDVESVIAGERV</sequence>
<feature type="transmembrane region" description="Helical" evidence="7">
    <location>
        <begin position="247"/>
        <end position="273"/>
    </location>
</feature>
<keyword evidence="3 7" id="KW-1133">Transmembrane helix</keyword>
<feature type="transmembrane region" description="Helical" evidence="7">
    <location>
        <begin position="12"/>
        <end position="32"/>
    </location>
</feature>
<evidence type="ECO:0000313" key="9">
    <source>
        <dbReference type="EMBL" id="BCS18717.1"/>
    </source>
</evidence>
<dbReference type="RefSeq" id="XP_041550911.1">
    <property type="nucleotide sequence ID" value="XM_041697647.1"/>
</dbReference>
<dbReference type="GeneID" id="64968722"/>
<evidence type="ECO:0000256" key="1">
    <source>
        <dbReference type="ARBA" id="ARBA00004141"/>
    </source>
</evidence>
<evidence type="ECO:0000259" key="8">
    <source>
        <dbReference type="Pfam" id="PF20684"/>
    </source>
</evidence>
<evidence type="ECO:0000313" key="10">
    <source>
        <dbReference type="Proteomes" id="UP000654913"/>
    </source>
</evidence>
<name>A0A7R8AHR1_9EURO</name>
<keyword evidence="4 7" id="KW-0472">Membrane</keyword>
<reference evidence="9" key="2">
    <citation type="submission" date="2021-02" db="EMBL/GenBank/DDBJ databases">
        <title>Aspergillus puulaauensis MK2 genome sequence.</title>
        <authorList>
            <person name="Futagami T."/>
            <person name="Mori K."/>
            <person name="Kadooka C."/>
            <person name="Tanaka T."/>
        </authorList>
    </citation>
    <scope>NUCLEOTIDE SEQUENCE</scope>
    <source>
        <strain evidence="9">MK2</strain>
    </source>
</reference>
<evidence type="ECO:0000256" key="4">
    <source>
        <dbReference type="ARBA" id="ARBA00023136"/>
    </source>
</evidence>
<comment type="similarity">
    <text evidence="5">Belongs to the SAT4 family.</text>
</comment>
<dbReference type="OrthoDB" id="3923077at2759"/>
<proteinExistence type="inferred from homology"/>
<evidence type="ECO:0000256" key="3">
    <source>
        <dbReference type="ARBA" id="ARBA00022989"/>
    </source>
</evidence>
<reference evidence="9" key="1">
    <citation type="submission" date="2021-01" db="EMBL/GenBank/DDBJ databases">
        <authorList>
            <consortium name="Aspergillus puulaauensis MK2 genome sequencing consortium"/>
            <person name="Kazuki M."/>
            <person name="Futagami T."/>
        </authorList>
    </citation>
    <scope>NUCLEOTIDE SEQUENCE</scope>
    <source>
        <strain evidence="9">MK2</strain>
    </source>
</reference>
<accession>A0A7R8AHR1</accession>
<evidence type="ECO:0000256" key="2">
    <source>
        <dbReference type="ARBA" id="ARBA00022692"/>
    </source>
</evidence>
<feature type="transmembrane region" description="Helical" evidence="7">
    <location>
        <begin position="207"/>
        <end position="227"/>
    </location>
</feature>
<feature type="transmembrane region" description="Helical" evidence="7">
    <location>
        <begin position="44"/>
        <end position="69"/>
    </location>
</feature>
<keyword evidence="10" id="KW-1185">Reference proteome</keyword>
<dbReference type="GO" id="GO:0016020">
    <property type="term" value="C:membrane"/>
    <property type="evidence" value="ECO:0007669"/>
    <property type="project" value="UniProtKB-SubCell"/>
</dbReference>
<comment type="subcellular location">
    <subcellularLocation>
        <location evidence="1">Membrane</location>
        <topology evidence="1">Multi-pass membrane protein</topology>
    </subcellularLocation>
</comment>
<feature type="region of interest" description="Disordered" evidence="6">
    <location>
        <begin position="328"/>
        <end position="364"/>
    </location>
</feature>
<dbReference type="KEGG" id="apuu:APUU_11545S"/>
<dbReference type="AlphaFoldDB" id="A0A7R8AHR1"/>
<dbReference type="Proteomes" id="UP000654913">
    <property type="component" value="Chromosome 1"/>
</dbReference>
<dbReference type="InterPro" id="IPR052337">
    <property type="entry name" value="SAT4-like"/>
</dbReference>
<keyword evidence="2 7" id="KW-0812">Transmembrane</keyword>
<dbReference type="InterPro" id="IPR049326">
    <property type="entry name" value="Rhodopsin_dom_fungi"/>
</dbReference>
<feature type="domain" description="Rhodopsin" evidence="8">
    <location>
        <begin position="28"/>
        <end position="270"/>
    </location>
</feature>